<dbReference type="EMBL" id="JARKNE010000043">
    <property type="protein sequence ID" value="KAK5769874.1"/>
    <property type="molecule type" value="Genomic_DNA"/>
</dbReference>
<evidence type="ECO:0000313" key="1">
    <source>
        <dbReference type="EMBL" id="KAK5769874.1"/>
    </source>
</evidence>
<dbReference type="Proteomes" id="UP001358586">
    <property type="component" value="Unassembled WGS sequence"/>
</dbReference>
<reference evidence="1 2" key="1">
    <citation type="submission" date="2023-03" db="EMBL/GenBank/DDBJ databases">
        <title>WGS of Gossypium arboreum.</title>
        <authorList>
            <person name="Yu D."/>
        </authorList>
    </citation>
    <scope>NUCLEOTIDE SEQUENCE [LARGE SCALE GENOMIC DNA]</scope>
    <source>
        <tissue evidence="1">Leaf</tissue>
    </source>
</reference>
<name>A0ABR0M9E6_GOSAR</name>
<proteinExistence type="predicted"/>
<sequence>MCDRGFHGSSSYSSTLGARGSIYLKEVRTPPGTMQLKNVSPCIEAAIRGRSKSCTFTCEALRSCLRKTTFQANY</sequence>
<protein>
    <submittedName>
        <fullName evidence="1">Uncharacterized protein</fullName>
    </submittedName>
</protein>
<evidence type="ECO:0000313" key="2">
    <source>
        <dbReference type="Proteomes" id="UP001358586"/>
    </source>
</evidence>
<comment type="caution">
    <text evidence="1">The sequence shown here is derived from an EMBL/GenBank/DDBJ whole genome shotgun (WGS) entry which is preliminary data.</text>
</comment>
<gene>
    <name evidence="1" type="ORF">PVK06_049914</name>
</gene>
<accession>A0ABR0M9E6</accession>
<keyword evidence="2" id="KW-1185">Reference proteome</keyword>
<organism evidence="1 2">
    <name type="scientific">Gossypium arboreum</name>
    <name type="common">Tree cotton</name>
    <name type="synonym">Gossypium nanking</name>
    <dbReference type="NCBI Taxonomy" id="29729"/>
    <lineage>
        <taxon>Eukaryota</taxon>
        <taxon>Viridiplantae</taxon>
        <taxon>Streptophyta</taxon>
        <taxon>Embryophyta</taxon>
        <taxon>Tracheophyta</taxon>
        <taxon>Spermatophyta</taxon>
        <taxon>Magnoliopsida</taxon>
        <taxon>eudicotyledons</taxon>
        <taxon>Gunneridae</taxon>
        <taxon>Pentapetalae</taxon>
        <taxon>rosids</taxon>
        <taxon>malvids</taxon>
        <taxon>Malvales</taxon>
        <taxon>Malvaceae</taxon>
        <taxon>Malvoideae</taxon>
        <taxon>Gossypium</taxon>
    </lineage>
</organism>